<organism evidence="3 4">
    <name type="scientific">Streptomyces hazeniae</name>
    <dbReference type="NCBI Taxonomy" id="3075538"/>
    <lineage>
        <taxon>Bacteria</taxon>
        <taxon>Bacillati</taxon>
        <taxon>Actinomycetota</taxon>
        <taxon>Actinomycetes</taxon>
        <taxon>Kitasatosporales</taxon>
        <taxon>Streptomycetaceae</taxon>
        <taxon>Streptomyces</taxon>
    </lineage>
</organism>
<feature type="domain" description="PASTA" evidence="2">
    <location>
        <begin position="1"/>
        <end position="57"/>
    </location>
</feature>
<accession>A0ABU2P0M7</accession>
<gene>
    <name evidence="3" type="ORF">RM572_29075</name>
</gene>
<name>A0ABU2P0M7_9ACTN</name>
<feature type="domain" description="PASTA" evidence="2">
    <location>
        <begin position="58"/>
        <end position="127"/>
    </location>
</feature>
<dbReference type="CDD" id="cd06577">
    <property type="entry name" value="PASTA_pknB"/>
    <property type="match status" value="2"/>
</dbReference>
<feature type="non-terminal residue" evidence="3">
    <location>
        <position position="1"/>
    </location>
</feature>
<keyword evidence="4" id="KW-1185">Reference proteome</keyword>
<feature type="compositionally biased region" description="Basic and acidic residues" evidence="1">
    <location>
        <begin position="80"/>
        <end position="89"/>
    </location>
</feature>
<reference evidence="4" key="1">
    <citation type="submission" date="2023-07" db="EMBL/GenBank/DDBJ databases">
        <title>30 novel species of actinomycetes from the DSMZ collection.</title>
        <authorList>
            <person name="Nouioui I."/>
        </authorList>
    </citation>
    <scope>NUCLEOTIDE SEQUENCE [LARGE SCALE GENOMIC DNA]</scope>
    <source>
        <strain evidence="4">DSM 42041</strain>
    </source>
</reference>
<dbReference type="PROSITE" id="PS51178">
    <property type="entry name" value="PASTA"/>
    <property type="match status" value="2"/>
</dbReference>
<sequence>SGQRSADAVAALQNRGFKTRTEGKEDNKVPPEIVIGTDPAANSMVAAGDEITVNVSRGPEQKLIPDVAGLTPSQARQKLKDAGFEKVKESTSPSTPEQPGRVLATNPPANQTAGIIYEVTIVVGSGPEDTVVPDCKGQSADVCKQILTASGFTNT</sequence>
<feature type="region of interest" description="Disordered" evidence="1">
    <location>
        <begin position="80"/>
        <end position="109"/>
    </location>
</feature>
<proteinExistence type="predicted"/>
<dbReference type="RefSeq" id="WP_311676349.1">
    <property type="nucleotide sequence ID" value="NZ_JAVREQ010000155.1"/>
</dbReference>
<dbReference type="Gene3D" id="3.30.10.20">
    <property type="match status" value="2"/>
</dbReference>
<dbReference type="Pfam" id="PF03793">
    <property type="entry name" value="PASTA"/>
    <property type="match status" value="2"/>
</dbReference>
<protein>
    <submittedName>
        <fullName evidence="3">PASTA domain-containing protein</fullName>
    </submittedName>
</protein>
<dbReference type="SMART" id="SM00740">
    <property type="entry name" value="PASTA"/>
    <property type="match status" value="2"/>
</dbReference>
<dbReference type="Proteomes" id="UP001183414">
    <property type="component" value="Unassembled WGS sequence"/>
</dbReference>
<feature type="region of interest" description="Disordered" evidence="1">
    <location>
        <begin position="1"/>
        <end position="33"/>
    </location>
</feature>
<feature type="compositionally biased region" description="Basic and acidic residues" evidence="1">
    <location>
        <begin position="19"/>
        <end position="29"/>
    </location>
</feature>
<dbReference type="EMBL" id="JAVREQ010000155">
    <property type="protein sequence ID" value="MDT0382805.1"/>
    <property type="molecule type" value="Genomic_DNA"/>
</dbReference>
<evidence type="ECO:0000313" key="4">
    <source>
        <dbReference type="Proteomes" id="UP001183414"/>
    </source>
</evidence>
<evidence type="ECO:0000259" key="2">
    <source>
        <dbReference type="PROSITE" id="PS51178"/>
    </source>
</evidence>
<dbReference type="InterPro" id="IPR005543">
    <property type="entry name" value="PASTA_dom"/>
</dbReference>
<comment type="caution">
    <text evidence="3">The sequence shown here is derived from an EMBL/GenBank/DDBJ whole genome shotgun (WGS) entry which is preliminary data.</text>
</comment>
<evidence type="ECO:0000313" key="3">
    <source>
        <dbReference type="EMBL" id="MDT0382805.1"/>
    </source>
</evidence>
<evidence type="ECO:0000256" key="1">
    <source>
        <dbReference type="SAM" id="MobiDB-lite"/>
    </source>
</evidence>
<feature type="non-terminal residue" evidence="3">
    <location>
        <position position="155"/>
    </location>
</feature>